<dbReference type="Gene3D" id="3.60.130.10">
    <property type="entry name" value="Clavaminate synthase-like"/>
    <property type="match status" value="1"/>
</dbReference>
<dbReference type="OrthoDB" id="406634at2759"/>
<reference evidence="3" key="1">
    <citation type="submission" date="2020-06" db="EMBL/GenBank/DDBJ databases">
        <title>Draft genome of Bugula neritina, a colonial animal packing powerful symbionts and potential medicines.</title>
        <authorList>
            <person name="Rayko M."/>
        </authorList>
    </citation>
    <scope>NUCLEOTIDE SEQUENCE [LARGE SCALE GENOMIC DNA]</scope>
    <source>
        <strain evidence="3">Kwan_BN1</strain>
    </source>
</reference>
<dbReference type="Proteomes" id="UP000593567">
    <property type="component" value="Unassembled WGS sequence"/>
</dbReference>
<gene>
    <name evidence="3" type="ORF">EB796_006552</name>
</gene>
<proteinExistence type="predicted"/>
<name>A0A7J7K917_BUGNE</name>
<protein>
    <recommendedName>
        <fullName evidence="2">TauD/TfdA-like domain-containing protein</fullName>
    </recommendedName>
</protein>
<dbReference type="GO" id="GO:0045329">
    <property type="term" value="P:carnitine biosynthetic process"/>
    <property type="evidence" value="ECO:0007669"/>
    <property type="project" value="TreeGrafter"/>
</dbReference>
<sequence>MKAAQEYHKILYEFAIEIKNQPGDIMVFDNRRLVHGRKAFGSDEPRLIEGWYFDWDMLYSYLRMAMMKKKKVEP</sequence>
<feature type="domain" description="TauD/TfdA-like" evidence="2">
    <location>
        <begin position="3"/>
        <end position="50"/>
    </location>
</feature>
<dbReference type="EMBL" id="VXIV02000931">
    <property type="protein sequence ID" value="KAF6035129.1"/>
    <property type="molecule type" value="Genomic_DNA"/>
</dbReference>
<evidence type="ECO:0000313" key="4">
    <source>
        <dbReference type="Proteomes" id="UP000593567"/>
    </source>
</evidence>
<dbReference type="AlphaFoldDB" id="A0A7J7K917"/>
<accession>A0A7J7K917</accession>
<comment type="caution">
    <text evidence="3">The sequence shown here is derived from an EMBL/GenBank/DDBJ whole genome shotgun (WGS) entry which is preliminary data.</text>
</comment>
<dbReference type="Pfam" id="PF02668">
    <property type="entry name" value="TauD"/>
    <property type="match status" value="1"/>
</dbReference>
<dbReference type="GO" id="GO:0008336">
    <property type="term" value="F:gamma-butyrobetaine dioxygenase activity"/>
    <property type="evidence" value="ECO:0007669"/>
    <property type="project" value="TreeGrafter"/>
</dbReference>
<dbReference type="PANTHER" id="PTHR10696">
    <property type="entry name" value="GAMMA-BUTYROBETAINE HYDROXYLASE-RELATED"/>
    <property type="match status" value="1"/>
</dbReference>
<evidence type="ECO:0000259" key="2">
    <source>
        <dbReference type="Pfam" id="PF02668"/>
    </source>
</evidence>
<organism evidence="3 4">
    <name type="scientific">Bugula neritina</name>
    <name type="common">Brown bryozoan</name>
    <name type="synonym">Sertularia neritina</name>
    <dbReference type="NCBI Taxonomy" id="10212"/>
    <lineage>
        <taxon>Eukaryota</taxon>
        <taxon>Metazoa</taxon>
        <taxon>Spiralia</taxon>
        <taxon>Lophotrochozoa</taxon>
        <taxon>Bryozoa</taxon>
        <taxon>Gymnolaemata</taxon>
        <taxon>Cheilostomatida</taxon>
        <taxon>Flustrina</taxon>
        <taxon>Buguloidea</taxon>
        <taxon>Bugulidae</taxon>
        <taxon>Bugula</taxon>
    </lineage>
</organism>
<evidence type="ECO:0000256" key="1">
    <source>
        <dbReference type="ARBA" id="ARBA00023002"/>
    </source>
</evidence>
<keyword evidence="1" id="KW-0560">Oxidoreductase</keyword>
<evidence type="ECO:0000313" key="3">
    <source>
        <dbReference type="EMBL" id="KAF6035129.1"/>
    </source>
</evidence>
<dbReference type="GO" id="GO:0005739">
    <property type="term" value="C:mitochondrion"/>
    <property type="evidence" value="ECO:0007669"/>
    <property type="project" value="TreeGrafter"/>
</dbReference>
<dbReference type="PANTHER" id="PTHR10696:SF33">
    <property type="entry name" value="GAMMA-BUTYROBETAINE DIOXYGENASE"/>
    <property type="match status" value="1"/>
</dbReference>
<dbReference type="InterPro" id="IPR003819">
    <property type="entry name" value="TauD/TfdA-like"/>
</dbReference>
<dbReference type="InterPro" id="IPR042098">
    <property type="entry name" value="TauD-like_sf"/>
</dbReference>
<dbReference type="SUPFAM" id="SSF51197">
    <property type="entry name" value="Clavaminate synthase-like"/>
    <property type="match status" value="1"/>
</dbReference>
<keyword evidence="4" id="KW-1185">Reference proteome</keyword>
<dbReference type="InterPro" id="IPR050411">
    <property type="entry name" value="AlphaKG_dependent_hydroxylases"/>
</dbReference>